<proteinExistence type="predicted"/>
<protein>
    <submittedName>
        <fullName evidence="1">Uncharacterized protein</fullName>
    </submittedName>
</protein>
<gene>
    <name evidence="1" type="ORF">Rhe02_98720</name>
</gene>
<dbReference type="AlphaFoldDB" id="A0A8J3QJ32"/>
<reference evidence="1" key="1">
    <citation type="submission" date="2021-01" db="EMBL/GenBank/DDBJ databases">
        <title>Whole genome shotgun sequence of Rhizocola hellebori NBRC 109834.</title>
        <authorList>
            <person name="Komaki H."/>
            <person name="Tamura T."/>
        </authorList>
    </citation>
    <scope>NUCLEOTIDE SEQUENCE</scope>
    <source>
        <strain evidence="1">NBRC 109834</strain>
    </source>
</reference>
<accession>A0A8J3QJ32</accession>
<evidence type="ECO:0000313" key="1">
    <source>
        <dbReference type="EMBL" id="GIH11805.1"/>
    </source>
</evidence>
<comment type="caution">
    <text evidence="1">The sequence shown here is derived from an EMBL/GenBank/DDBJ whole genome shotgun (WGS) entry which is preliminary data.</text>
</comment>
<organism evidence="1 2">
    <name type="scientific">Rhizocola hellebori</name>
    <dbReference type="NCBI Taxonomy" id="1392758"/>
    <lineage>
        <taxon>Bacteria</taxon>
        <taxon>Bacillati</taxon>
        <taxon>Actinomycetota</taxon>
        <taxon>Actinomycetes</taxon>
        <taxon>Micromonosporales</taxon>
        <taxon>Micromonosporaceae</taxon>
        <taxon>Rhizocola</taxon>
    </lineage>
</organism>
<evidence type="ECO:0000313" key="2">
    <source>
        <dbReference type="Proteomes" id="UP000612899"/>
    </source>
</evidence>
<dbReference type="EMBL" id="BONY01000176">
    <property type="protein sequence ID" value="GIH11805.1"/>
    <property type="molecule type" value="Genomic_DNA"/>
</dbReference>
<name>A0A8J3QJ32_9ACTN</name>
<dbReference type="Proteomes" id="UP000612899">
    <property type="component" value="Unassembled WGS sequence"/>
</dbReference>
<sequence length="157" mass="17113">MAMPTQVIVSASAEQPRWGFDASHPLAEVVARLHRAHGDASTTRNIGMVACAQCWEQAIRADERLAVEFELPALDIDPDYVDTVAVERACKSDTSAVRLTPAERRTAVAKLTAQGLTLNQICRRLRIASRDVRSIQGGGRSGQSLRLAIRHSKAVAR</sequence>
<keyword evidence="2" id="KW-1185">Reference proteome</keyword>